<feature type="region of interest" description="Disordered" evidence="1">
    <location>
        <begin position="1"/>
        <end position="21"/>
    </location>
</feature>
<dbReference type="InterPro" id="IPR039690">
    <property type="entry name" value="SNRNP25"/>
</dbReference>
<dbReference type="Gene3D" id="3.10.20.90">
    <property type="entry name" value="Phosphatidylinositol 3-kinase Catalytic Subunit, Chain A, domain 1"/>
    <property type="match status" value="1"/>
</dbReference>
<organism evidence="3 4">
    <name type="scientific">Stichopus japonicus</name>
    <name type="common">Sea cucumber</name>
    <dbReference type="NCBI Taxonomy" id="307972"/>
    <lineage>
        <taxon>Eukaryota</taxon>
        <taxon>Metazoa</taxon>
        <taxon>Echinodermata</taxon>
        <taxon>Eleutherozoa</taxon>
        <taxon>Echinozoa</taxon>
        <taxon>Holothuroidea</taxon>
        <taxon>Aspidochirotacea</taxon>
        <taxon>Aspidochirotida</taxon>
        <taxon>Stichopodidae</taxon>
        <taxon>Apostichopus</taxon>
    </lineage>
</organism>
<dbReference type="OrthoDB" id="72819at2759"/>
<dbReference type="AlphaFoldDB" id="A0A2G8K9P2"/>
<accession>A0A2G8K9P2</accession>
<gene>
    <name evidence="3" type="ORF">BSL78_18398</name>
</gene>
<proteinExistence type="predicted"/>
<dbReference type="SUPFAM" id="SSF54236">
    <property type="entry name" value="Ubiquitin-like"/>
    <property type="match status" value="1"/>
</dbReference>
<keyword evidence="3" id="KW-0687">Ribonucleoprotein</keyword>
<feature type="region of interest" description="Disordered" evidence="1">
    <location>
        <begin position="151"/>
        <end position="250"/>
    </location>
</feature>
<dbReference type="GO" id="GO:0005689">
    <property type="term" value="C:U12-type spliceosomal complex"/>
    <property type="evidence" value="ECO:0007669"/>
    <property type="project" value="TreeGrafter"/>
</dbReference>
<feature type="compositionally biased region" description="Basic and acidic residues" evidence="1">
    <location>
        <begin position="151"/>
        <end position="234"/>
    </location>
</feature>
<dbReference type="STRING" id="307972.A0A2G8K9P2"/>
<dbReference type="PANTHER" id="PTHR14942">
    <property type="entry name" value="U11/U12 SMALL NUCLEAR RIBONUCLEOPROTEIN 25 KDA PROTEIN"/>
    <property type="match status" value="1"/>
</dbReference>
<evidence type="ECO:0000259" key="2">
    <source>
        <dbReference type="Pfam" id="PF18036"/>
    </source>
</evidence>
<reference evidence="3 4" key="1">
    <citation type="journal article" date="2017" name="PLoS Biol.">
        <title>The sea cucumber genome provides insights into morphological evolution and visceral regeneration.</title>
        <authorList>
            <person name="Zhang X."/>
            <person name="Sun L."/>
            <person name="Yuan J."/>
            <person name="Sun Y."/>
            <person name="Gao Y."/>
            <person name="Zhang L."/>
            <person name="Li S."/>
            <person name="Dai H."/>
            <person name="Hamel J.F."/>
            <person name="Liu C."/>
            <person name="Yu Y."/>
            <person name="Liu S."/>
            <person name="Lin W."/>
            <person name="Guo K."/>
            <person name="Jin S."/>
            <person name="Xu P."/>
            <person name="Storey K.B."/>
            <person name="Huan P."/>
            <person name="Zhang T."/>
            <person name="Zhou Y."/>
            <person name="Zhang J."/>
            <person name="Lin C."/>
            <person name="Li X."/>
            <person name="Xing L."/>
            <person name="Huo D."/>
            <person name="Sun M."/>
            <person name="Wang L."/>
            <person name="Mercier A."/>
            <person name="Li F."/>
            <person name="Yang H."/>
            <person name="Xiang J."/>
        </authorList>
    </citation>
    <scope>NUCLEOTIDE SEQUENCE [LARGE SCALE GENOMIC DNA]</scope>
    <source>
        <strain evidence="3">Shaxun</strain>
        <tissue evidence="3">Muscle</tissue>
    </source>
</reference>
<comment type="caution">
    <text evidence="3">The sequence shown here is derived from an EMBL/GenBank/DDBJ whole genome shotgun (WGS) entry which is preliminary data.</text>
</comment>
<protein>
    <submittedName>
        <fullName evidence="3">Putative U11/U12 small nuclear ribonucleoprotein 25 kDa protein</fullName>
    </submittedName>
</protein>
<keyword evidence="4" id="KW-1185">Reference proteome</keyword>
<dbReference type="Proteomes" id="UP000230750">
    <property type="component" value="Unassembled WGS sequence"/>
</dbReference>
<dbReference type="InterPro" id="IPR029071">
    <property type="entry name" value="Ubiquitin-like_domsf"/>
</dbReference>
<evidence type="ECO:0000313" key="4">
    <source>
        <dbReference type="Proteomes" id="UP000230750"/>
    </source>
</evidence>
<name>A0A2G8K9P2_STIJA</name>
<dbReference type="Pfam" id="PF18036">
    <property type="entry name" value="Ubiquitin_4"/>
    <property type="match status" value="1"/>
</dbReference>
<evidence type="ECO:0000313" key="3">
    <source>
        <dbReference type="EMBL" id="PIK44726.1"/>
    </source>
</evidence>
<dbReference type="PANTHER" id="PTHR14942:SF0">
    <property type="entry name" value="U11_U12 SMALL NUCLEAR RIBONUCLEOPROTEIN 25 KDA PROTEIN"/>
    <property type="match status" value="1"/>
</dbReference>
<sequence length="250" mass="28584">MAAERPTLPVPGKTSAVKDEPSTQYNMSERLTHEEVMTYLKGQLSDVLTQDPLLSDLPSDVTPEEVNLKIALEHGQAMTVFVRKADGEVLPIVVMQSATVRDLKNAIRRYMTLQLQRKNCSKKVSWRYIWRTYWLSYSGEKLASDKKRLKEVTVHETEGPRDRRSARPKVRETEERETEGPRDRRSADRRSARPKVRETEERKTEGPRDQGPRDRRARDRRSTRPKVHETEGPRDSVAAEPGGLGGSAPQ</sequence>
<dbReference type="CDD" id="cd17058">
    <property type="entry name" value="Ubl_SNRNP25"/>
    <property type="match status" value="1"/>
</dbReference>
<dbReference type="EMBL" id="MRZV01000758">
    <property type="protein sequence ID" value="PIK44726.1"/>
    <property type="molecule type" value="Genomic_DNA"/>
</dbReference>
<dbReference type="GO" id="GO:0000398">
    <property type="term" value="P:mRNA splicing, via spliceosome"/>
    <property type="evidence" value="ECO:0007669"/>
    <property type="project" value="InterPro"/>
</dbReference>
<dbReference type="InterPro" id="IPR040610">
    <property type="entry name" value="SNRNP25_ubiquitin"/>
</dbReference>
<evidence type="ECO:0000256" key="1">
    <source>
        <dbReference type="SAM" id="MobiDB-lite"/>
    </source>
</evidence>
<feature type="domain" description="SNRNP25 ubiquitin-like" evidence="2">
    <location>
        <begin position="78"/>
        <end position="156"/>
    </location>
</feature>